<dbReference type="InterPro" id="IPR014352">
    <property type="entry name" value="FERM/acyl-CoA-bd_prot_sf"/>
</dbReference>
<proteinExistence type="predicted"/>
<dbReference type="GO" id="GO:0005886">
    <property type="term" value="C:plasma membrane"/>
    <property type="evidence" value="ECO:0007669"/>
    <property type="project" value="UniProtKB-SubCell"/>
</dbReference>
<dbReference type="PROSITE" id="PS00661">
    <property type="entry name" value="FERM_2"/>
    <property type="match status" value="1"/>
</dbReference>
<evidence type="ECO:0000313" key="8">
    <source>
        <dbReference type="Proteomes" id="UP000472260"/>
    </source>
</evidence>
<dbReference type="PROSITE" id="PS00660">
    <property type="entry name" value="FERM_1"/>
    <property type="match status" value="1"/>
</dbReference>
<dbReference type="AlphaFoldDB" id="A0A671N881"/>
<feature type="region of interest" description="Disordered" evidence="5">
    <location>
        <begin position="443"/>
        <end position="501"/>
    </location>
</feature>
<dbReference type="InterPro" id="IPR000798">
    <property type="entry name" value="Ez/rad/moesin-like"/>
</dbReference>
<dbReference type="PRINTS" id="PR00661">
    <property type="entry name" value="ERMFAMILY"/>
</dbReference>
<dbReference type="InterPro" id="IPR011259">
    <property type="entry name" value="ERM_C_dom"/>
</dbReference>
<dbReference type="InterPro" id="IPR008954">
    <property type="entry name" value="Moesin_tail_sf"/>
</dbReference>
<dbReference type="SMART" id="SM00295">
    <property type="entry name" value="B41"/>
    <property type="match status" value="1"/>
</dbReference>
<dbReference type="SUPFAM" id="SSF47031">
    <property type="entry name" value="Second domain of FERM"/>
    <property type="match status" value="1"/>
</dbReference>
<dbReference type="PIRSF" id="PIRSF002305">
    <property type="entry name" value="ERM"/>
    <property type="match status" value="1"/>
</dbReference>
<dbReference type="InterPro" id="IPR000299">
    <property type="entry name" value="FERM_domain"/>
</dbReference>
<dbReference type="PRINTS" id="PR00935">
    <property type="entry name" value="BAND41"/>
</dbReference>
<dbReference type="Pfam" id="PF09379">
    <property type="entry name" value="FERM_N"/>
    <property type="match status" value="1"/>
</dbReference>
<reference evidence="7" key="2">
    <citation type="submission" date="2025-09" db="UniProtKB">
        <authorList>
            <consortium name="Ensembl"/>
        </authorList>
    </citation>
    <scope>IDENTIFICATION</scope>
</reference>
<evidence type="ECO:0000256" key="3">
    <source>
        <dbReference type="ARBA" id="ARBA00023136"/>
    </source>
</evidence>
<evidence type="ECO:0000313" key="7">
    <source>
        <dbReference type="Ensembl" id="ENSSANP00000041665.1"/>
    </source>
</evidence>
<dbReference type="FunFam" id="1.20.5.450:FF:000001">
    <property type="entry name" value="radixin isoform X2"/>
    <property type="match status" value="1"/>
</dbReference>
<organism evidence="7 8">
    <name type="scientific">Sinocyclocheilus anshuiensis</name>
    <dbReference type="NCBI Taxonomy" id="1608454"/>
    <lineage>
        <taxon>Eukaryota</taxon>
        <taxon>Metazoa</taxon>
        <taxon>Chordata</taxon>
        <taxon>Craniata</taxon>
        <taxon>Vertebrata</taxon>
        <taxon>Euteleostomi</taxon>
        <taxon>Actinopterygii</taxon>
        <taxon>Neopterygii</taxon>
        <taxon>Teleostei</taxon>
        <taxon>Ostariophysi</taxon>
        <taxon>Cypriniformes</taxon>
        <taxon>Cyprinidae</taxon>
        <taxon>Cyprininae</taxon>
        <taxon>Sinocyclocheilus</taxon>
    </lineage>
</organism>
<gene>
    <name evidence="7" type="primary">LOC107672695</name>
</gene>
<dbReference type="InterPro" id="IPR018979">
    <property type="entry name" value="FERM_N"/>
</dbReference>
<dbReference type="InterPro" id="IPR029071">
    <property type="entry name" value="Ubiquitin-like_domsf"/>
</dbReference>
<evidence type="ECO:0000256" key="1">
    <source>
        <dbReference type="ARBA" id="ARBA00004202"/>
    </source>
</evidence>
<dbReference type="CDD" id="cd17187">
    <property type="entry name" value="FERM_F1_ERM"/>
    <property type="match status" value="1"/>
</dbReference>
<evidence type="ECO:0000256" key="4">
    <source>
        <dbReference type="PIRSR" id="PIRSR002305-1"/>
    </source>
</evidence>
<dbReference type="Ensembl" id="ENSSANT00000044345.1">
    <property type="protein sequence ID" value="ENSSANP00000041665.1"/>
    <property type="gene ID" value="ENSSANG00000019525.1"/>
</dbReference>
<dbReference type="Gene3D" id="3.10.20.90">
    <property type="entry name" value="Phosphatidylinositol 3-kinase Catalytic Subunit, Chain A, domain 1"/>
    <property type="match status" value="1"/>
</dbReference>
<dbReference type="GO" id="GO:0003779">
    <property type="term" value="F:actin binding"/>
    <property type="evidence" value="ECO:0007669"/>
    <property type="project" value="InterPro"/>
</dbReference>
<dbReference type="InterPro" id="IPR019749">
    <property type="entry name" value="Band_41_domain"/>
</dbReference>
<dbReference type="InterPro" id="IPR019747">
    <property type="entry name" value="FERM_CS"/>
</dbReference>
<dbReference type="Pfam" id="PF09380">
    <property type="entry name" value="FERM_C"/>
    <property type="match status" value="1"/>
</dbReference>
<keyword evidence="3" id="KW-0472">Membrane</keyword>
<dbReference type="FunFam" id="3.10.20.90:FF:000013">
    <property type="entry name" value="radixin isoform X1"/>
    <property type="match status" value="1"/>
</dbReference>
<dbReference type="Gene3D" id="2.30.29.30">
    <property type="entry name" value="Pleckstrin-homology domain (PH domain)/Phosphotyrosine-binding domain (PTB)"/>
    <property type="match status" value="1"/>
</dbReference>
<feature type="binding site" evidence="4">
    <location>
        <position position="259"/>
    </location>
    <ligand>
        <name>a 1,2-diacyl-sn-glycero-3-phospho-(1D-myo-inositol)</name>
        <dbReference type="ChEBI" id="CHEBI:57880"/>
    </ligand>
</feature>
<dbReference type="InterPro" id="IPR019748">
    <property type="entry name" value="FERM_central"/>
</dbReference>
<dbReference type="PROSITE" id="PS50057">
    <property type="entry name" value="FERM_3"/>
    <property type="match status" value="1"/>
</dbReference>
<protein>
    <submittedName>
        <fullName evidence="7">Moesin-like</fullName>
    </submittedName>
</protein>
<sequence length="559" mass="65766">SPSVRVTTMDAELEFAIQPSTTGKQLFDQVVKTIGLREVWFFGLQYQDTKGFTTWLKLNKKVMAQEVRKESPLLFKFRAKFYPEDVSEELIQEATQRLFFLQVKEGILNDDTYCPPETAVLLASYAVQAKYADYNKDVHTPGYLSSEKLLPQRVLEQHKLNKEQWEERIQVWHEEHKGMLREDSMMEYLKIAQDLEMFGVNYFSIKNKKGSELWLGVDALGLNIYEQNDKYLLRLTFRNRLMGLKGDFVFYAQRLRINKRVLALCMGNHELYMRRRKPDTIEVQQMKAQAKEEKNHKKMERAMLEDERKKREQAEKEKEKIEKEKEELMERLKVIEEQTRKAQQELEEQTRRAMELDQERKCAQEEAERLERERHLAEEAKAALLHQSESQMKNQEHLATELAELTSKISLLEDAKKKKEEEASEWQMKATLVQEDLEKTKEELKNKVVSAHVPEPVHGENDNDDDESSAEASEELTSAAAYKDRSEEERMTEAEKNERVQKHLLTLSSELANARDETMKTQNDIIHAENVRAGRDKYKTLRQIRSGNTKQRIDEFECM</sequence>
<dbReference type="InterPro" id="IPR011993">
    <property type="entry name" value="PH-like_dom_sf"/>
</dbReference>
<keyword evidence="2" id="KW-1003">Cell membrane</keyword>
<dbReference type="Gene3D" id="1.20.5.450">
    <property type="match status" value="1"/>
</dbReference>
<evidence type="ECO:0000256" key="5">
    <source>
        <dbReference type="SAM" id="MobiDB-lite"/>
    </source>
</evidence>
<dbReference type="InterPro" id="IPR018980">
    <property type="entry name" value="FERM_PH-like_C"/>
</dbReference>
<dbReference type="SUPFAM" id="SSF48678">
    <property type="entry name" value="Moesin tail domain"/>
    <property type="match status" value="1"/>
</dbReference>
<feature type="compositionally biased region" description="Basic and acidic residues" evidence="5">
    <location>
        <begin position="482"/>
        <end position="501"/>
    </location>
</feature>
<dbReference type="SUPFAM" id="SSF54236">
    <property type="entry name" value="Ubiquitin-like"/>
    <property type="match status" value="1"/>
</dbReference>
<dbReference type="FunFam" id="1.20.80.10:FF:000002">
    <property type="entry name" value="radixin isoform X1"/>
    <property type="match status" value="1"/>
</dbReference>
<feature type="domain" description="FERM" evidence="6">
    <location>
        <begin position="2"/>
        <end position="314"/>
    </location>
</feature>
<dbReference type="InterPro" id="IPR035963">
    <property type="entry name" value="FERM_2"/>
</dbReference>
<dbReference type="Pfam" id="PF20492">
    <property type="entry name" value="ERM_helical"/>
    <property type="match status" value="1"/>
</dbReference>
<reference evidence="7" key="1">
    <citation type="submission" date="2025-08" db="UniProtKB">
        <authorList>
            <consortium name="Ensembl"/>
        </authorList>
    </citation>
    <scope>IDENTIFICATION</scope>
</reference>
<feature type="binding site" evidence="4">
    <location>
        <begin position="57"/>
        <end position="60"/>
    </location>
    <ligand>
        <name>a 1,2-diacyl-sn-glycero-3-phospho-(1D-myo-inositol)</name>
        <dbReference type="ChEBI" id="CHEBI:57880"/>
    </ligand>
</feature>
<dbReference type="InterPro" id="IPR011174">
    <property type="entry name" value="ERM"/>
</dbReference>
<dbReference type="InterPro" id="IPR046810">
    <property type="entry name" value="ERM_helical"/>
</dbReference>
<accession>A0A671N881</accession>
<feature type="region of interest" description="Disordered" evidence="5">
    <location>
        <begin position="290"/>
        <end position="322"/>
    </location>
</feature>
<keyword evidence="8" id="KW-1185">Reference proteome</keyword>
<feature type="compositionally biased region" description="Acidic residues" evidence="5">
    <location>
        <begin position="462"/>
        <end position="474"/>
    </location>
</feature>
<dbReference type="Pfam" id="PF00769">
    <property type="entry name" value="ERM_C"/>
    <property type="match status" value="1"/>
</dbReference>
<dbReference type="Gene3D" id="1.20.80.10">
    <property type="match status" value="1"/>
</dbReference>
<dbReference type="Pfam" id="PF00373">
    <property type="entry name" value="FERM_M"/>
    <property type="match status" value="1"/>
</dbReference>
<name>A0A671N881_9TELE</name>
<dbReference type="SMART" id="SM01196">
    <property type="entry name" value="FERM_C"/>
    <property type="match status" value="1"/>
</dbReference>
<dbReference type="PANTHER" id="PTHR23281">
    <property type="entry name" value="MERLIN/MOESIN/EZRIN/RADIXIN"/>
    <property type="match status" value="1"/>
</dbReference>
<evidence type="ECO:0000259" key="6">
    <source>
        <dbReference type="PROSITE" id="PS50057"/>
    </source>
</evidence>
<dbReference type="Proteomes" id="UP000472260">
    <property type="component" value="Unassembled WGS sequence"/>
</dbReference>
<dbReference type="SUPFAM" id="SSF50729">
    <property type="entry name" value="PH domain-like"/>
    <property type="match status" value="1"/>
</dbReference>
<dbReference type="Gene3D" id="6.10.360.10">
    <property type="match status" value="1"/>
</dbReference>
<comment type="subcellular location">
    <subcellularLocation>
        <location evidence="1">Cell membrane</location>
        <topology evidence="1">Peripheral membrane protein</topology>
    </subcellularLocation>
</comment>
<evidence type="ECO:0000256" key="2">
    <source>
        <dbReference type="ARBA" id="ARBA00022475"/>
    </source>
</evidence>
<dbReference type="CDD" id="cd14473">
    <property type="entry name" value="FERM_B-lobe"/>
    <property type="match status" value="1"/>
</dbReference>